<accession>A0ABS6FCD4</accession>
<evidence type="ECO:0000313" key="2">
    <source>
        <dbReference type="Proteomes" id="UP000787672"/>
    </source>
</evidence>
<dbReference type="Pfam" id="PF13783">
    <property type="entry name" value="DUF4177"/>
    <property type="match status" value="1"/>
</dbReference>
<proteinExistence type="predicted"/>
<keyword evidence="2" id="KW-1185">Reference proteome</keyword>
<dbReference type="Proteomes" id="UP000787672">
    <property type="component" value="Unassembled WGS sequence"/>
</dbReference>
<gene>
    <name evidence="1" type="ORF">KQI82_13660</name>
</gene>
<evidence type="ECO:0000313" key="1">
    <source>
        <dbReference type="EMBL" id="MBU5627953.1"/>
    </source>
</evidence>
<comment type="caution">
    <text evidence="1">The sequence shown here is derived from an EMBL/GenBank/DDBJ whole genome shotgun (WGS) entry which is preliminary data.</text>
</comment>
<organism evidence="1 2">
    <name type="scientific">Dysosmobacter acutus</name>
    <dbReference type="NCBI Taxonomy" id="2841504"/>
    <lineage>
        <taxon>Bacteria</taxon>
        <taxon>Bacillati</taxon>
        <taxon>Bacillota</taxon>
        <taxon>Clostridia</taxon>
        <taxon>Eubacteriales</taxon>
        <taxon>Oscillospiraceae</taxon>
        <taxon>Dysosmobacter</taxon>
    </lineage>
</organism>
<sequence length="58" mass="6897">MKKYEYKVITIATVLAMTTKQFEKTAQEFETHLNELGADGWELVQRMDSFFFFKRAVE</sequence>
<name>A0ABS6FCD4_9FIRM</name>
<dbReference type="RefSeq" id="WP_216633265.1">
    <property type="nucleotide sequence ID" value="NZ_JAHLQN010000001.1"/>
</dbReference>
<reference evidence="1 2" key="1">
    <citation type="submission" date="2021-06" db="EMBL/GenBank/DDBJ databases">
        <authorList>
            <person name="Sun Q."/>
            <person name="Li D."/>
        </authorList>
    </citation>
    <scope>NUCLEOTIDE SEQUENCE [LARGE SCALE GENOMIC DNA]</scope>
    <source>
        <strain evidence="1 2">MSJ-2</strain>
    </source>
</reference>
<protein>
    <submittedName>
        <fullName evidence="1">DUF4177 domain-containing protein</fullName>
    </submittedName>
</protein>
<dbReference type="EMBL" id="JAHLQN010000001">
    <property type="protein sequence ID" value="MBU5627953.1"/>
    <property type="molecule type" value="Genomic_DNA"/>
</dbReference>
<dbReference type="InterPro" id="IPR025234">
    <property type="entry name" value="YjzH-like"/>
</dbReference>